<dbReference type="Gene3D" id="3.40.50.2000">
    <property type="entry name" value="Glycogen Phosphorylase B"/>
    <property type="match status" value="2"/>
</dbReference>
<organism evidence="2 3">
    <name type="scientific">Sphingomonas canadensis</name>
    <dbReference type="NCBI Taxonomy" id="1219257"/>
    <lineage>
        <taxon>Bacteria</taxon>
        <taxon>Pseudomonadati</taxon>
        <taxon>Pseudomonadota</taxon>
        <taxon>Alphaproteobacteria</taxon>
        <taxon>Sphingomonadales</taxon>
        <taxon>Sphingomonadaceae</taxon>
        <taxon>Sphingomonas</taxon>
    </lineage>
</organism>
<dbReference type="Pfam" id="PF13439">
    <property type="entry name" value="Glyco_transf_4"/>
    <property type="match status" value="1"/>
</dbReference>
<feature type="domain" description="Glycosyltransferase subfamily 4-like N-terminal" evidence="1">
    <location>
        <begin position="79"/>
        <end position="180"/>
    </location>
</feature>
<dbReference type="EMBL" id="JBHTJG010000007">
    <property type="protein sequence ID" value="MFD0947451.1"/>
    <property type="molecule type" value="Genomic_DNA"/>
</dbReference>
<dbReference type="RefSeq" id="WP_264945289.1">
    <property type="nucleotide sequence ID" value="NZ_JAPDRA010000007.1"/>
</dbReference>
<dbReference type="PANTHER" id="PTHR12526">
    <property type="entry name" value="GLYCOSYLTRANSFERASE"/>
    <property type="match status" value="1"/>
</dbReference>
<protein>
    <submittedName>
        <fullName evidence="2">Glycosyltransferase family 4 protein</fullName>
    </submittedName>
</protein>
<dbReference type="PANTHER" id="PTHR12526:SF572">
    <property type="entry name" value="BLL5144 PROTEIN"/>
    <property type="match status" value="1"/>
</dbReference>
<reference evidence="3" key="1">
    <citation type="journal article" date="2019" name="Int. J. Syst. Evol. Microbiol.">
        <title>The Global Catalogue of Microorganisms (GCM) 10K type strain sequencing project: providing services to taxonomists for standard genome sequencing and annotation.</title>
        <authorList>
            <consortium name="The Broad Institute Genomics Platform"/>
            <consortium name="The Broad Institute Genome Sequencing Center for Infectious Disease"/>
            <person name="Wu L."/>
            <person name="Ma J."/>
        </authorList>
    </citation>
    <scope>NUCLEOTIDE SEQUENCE [LARGE SCALE GENOMIC DNA]</scope>
    <source>
        <strain evidence="3">CCUG 62982</strain>
    </source>
</reference>
<dbReference type="InterPro" id="IPR028098">
    <property type="entry name" value="Glyco_trans_4-like_N"/>
</dbReference>
<evidence type="ECO:0000259" key="1">
    <source>
        <dbReference type="Pfam" id="PF13439"/>
    </source>
</evidence>
<keyword evidence="3" id="KW-1185">Reference proteome</keyword>
<name>A0ABW3HCR7_9SPHN</name>
<dbReference type="Pfam" id="PF13692">
    <property type="entry name" value="Glyco_trans_1_4"/>
    <property type="match status" value="1"/>
</dbReference>
<dbReference type="SUPFAM" id="SSF53756">
    <property type="entry name" value="UDP-Glycosyltransferase/glycogen phosphorylase"/>
    <property type="match status" value="1"/>
</dbReference>
<accession>A0ABW3HCR7</accession>
<gene>
    <name evidence="2" type="ORF">ACFQ1E_13960</name>
</gene>
<evidence type="ECO:0000313" key="2">
    <source>
        <dbReference type="EMBL" id="MFD0947451.1"/>
    </source>
</evidence>
<dbReference type="CDD" id="cd03822">
    <property type="entry name" value="GT4_mannosyltransferase-like"/>
    <property type="match status" value="1"/>
</dbReference>
<comment type="caution">
    <text evidence="2">The sequence shown here is derived from an EMBL/GenBank/DDBJ whole genome shotgun (WGS) entry which is preliminary data.</text>
</comment>
<evidence type="ECO:0000313" key="3">
    <source>
        <dbReference type="Proteomes" id="UP001596977"/>
    </source>
</evidence>
<sequence length="427" mass="46025">MDVVFDFPSKGTAPLAIVGNYPPRRCGIATFTQDLHRALQLAAPDRACLAVAVSDAHGPYPYPAEVSIEIDQDDISSYAAAAERLNRAGIAAVSLQHEFGIYGGPAGSHVLPFLDRLRASVVTTLHTVLTHPDPEQRRVMERLIARSARLVVMAGKGREILLDTYGVAADKIAVVPHGIPDRPLVSSERAKARFDAAGRQVLLTFGLLSPNKGIEIVIEALPAIVRTEPDVLYLVVGATHPNLQRHEGERYRESLRERAAALGVERNIRFIDGFLDLPELLAHIAAADIYVTPYLNEAQITSGTLAYAVGLGKAVVSTPYWYARELLAEGRGVLVPFADIGAMGDAISSLLARPMLRDRLQERSAALGATMAWPVVGRRHLGLLDHARNPVPAVARAQLQPEAPRRYGTTRRDGRSDGVVVAGAAVG</sequence>
<dbReference type="Proteomes" id="UP001596977">
    <property type="component" value="Unassembled WGS sequence"/>
</dbReference>
<proteinExistence type="predicted"/>